<evidence type="ECO:0000313" key="1">
    <source>
        <dbReference type="EMBL" id="OLU47543.1"/>
    </source>
</evidence>
<name>A0A1U7NPH8_9FIRM</name>
<keyword evidence="2" id="KW-1185">Reference proteome</keyword>
<dbReference type="OrthoDB" id="3034710at2"/>
<dbReference type="STRING" id="1862672.BO225_02570"/>
<dbReference type="InterPro" id="IPR036291">
    <property type="entry name" value="NAD(P)-bd_dom_sf"/>
</dbReference>
<dbReference type="Proteomes" id="UP000186705">
    <property type="component" value="Unassembled WGS sequence"/>
</dbReference>
<organism evidence="1 2">
    <name type="scientific">Dubosiella newyorkensis</name>
    <dbReference type="NCBI Taxonomy" id="1862672"/>
    <lineage>
        <taxon>Bacteria</taxon>
        <taxon>Bacillati</taxon>
        <taxon>Bacillota</taxon>
        <taxon>Erysipelotrichia</taxon>
        <taxon>Erysipelotrichales</taxon>
        <taxon>Erysipelotrichaceae</taxon>
        <taxon>Dubosiella</taxon>
    </lineage>
</organism>
<comment type="caution">
    <text evidence="1">The sequence shown here is derived from an EMBL/GenBank/DDBJ whole genome shotgun (WGS) entry which is preliminary data.</text>
</comment>
<sequence length="355" mass="41767">MIVSLDWKERNVLIVGWGRQGKRIAQSYEREGARVVYKDLDFKWSDVEGMDLVVACTTDPDFNHALVEYVNERRIFSQSVDLDEKASLHRMHSLDLDRFSLAYSTRGAFPMFYRAFDPWIENEFRANWERRLLDLSLLRPHLIGDKKALAYLLELSKEQLDWLVRLLDKKKGIVVLFAKSSMDLSCLQHHLREDMAAFYMEEKIEALFSVCRLLSISLVVQPMFLFEGYLYYQCLKLPVSCLPLLFDEKLWRRIVAPFDEANAIFVLHPTRDHAFQKKIEHFVQKGQVCECVDPLPLKRNQINVVVPLFMLEGKHVQDLKRKVEKARKKGLRVVVPFWCLFELEIVQDRLREVDA</sequence>
<dbReference type="SUPFAM" id="SSF51735">
    <property type="entry name" value="NAD(P)-binding Rossmann-fold domains"/>
    <property type="match status" value="1"/>
</dbReference>
<protein>
    <recommendedName>
        <fullName evidence="3">Precorrin-2 dehydrogenase</fullName>
    </recommendedName>
</protein>
<dbReference type="EMBL" id="MPKA01000045">
    <property type="protein sequence ID" value="OLU47543.1"/>
    <property type="molecule type" value="Genomic_DNA"/>
</dbReference>
<dbReference type="Gene3D" id="3.40.50.1400">
    <property type="match status" value="1"/>
</dbReference>
<evidence type="ECO:0008006" key="3">
    <source>
        <dbReference type="Google" id="ProtNLM"/>
    </source>
</evidence>
<dbReference type="AlphaFoldDB" id="A0A1U7NPH8"/>
<gene>
    <name evidence="1" type="ORF">BO225_02570</name>
</gene>
<proteinExistence type="predicted"/>
<reference evidence="1 2" key="1">
    <citation type="submission" date="2016-11" db="EMBL/GenBank/DDBJ databases">
        <title>Description of two novel members of the family Erysipelotrichaceae: Ileibacterium lipovorans gen. nov., sp. nov. and Dubosiella newyorkensis, gen. nov., sp. nov.</title>
        <authorList>
            <person name="Cox L.M."/>
            <person name="Sohn J."/>
            <person name="Tyrrell K.L."/>
            <person name="Citron D.M."/>
            <person name="Lawson P.A."/>
            <person name="Patel N.B."/>
            <person name="Iizumi T."/>
            <person name="Perez-Perez G.I."/>
            <person name="Goldstein E.J."/>
            <person name="Blaser M.J."/>
        </authorList>
    </citation>
    <scope>NUCLEOTIDE SEQUENCE [LARGE SCALE GENOMIC DNA]</scope>
    <source>
        <strain evidence="1 2">NYU-BL-A4</strain>
    </source>
</reference>
<dbReference type="Pfam" id="PF13241">
    <property type="entry name" value="NAD_binding_7"/>
    <property type="match status" value="1"/>
</dbReference>
<accession>A0A1U7NPH8</accession>
<dbReference type="Gene3D" id="3.40.50.720">
    <property type="entry name" value="NAD(P)-binding Rossmann-like Domain"/>
    <property type="match status" value="1"/>
</dbReference>
<dbReference type="RefSeq" id="WP_076340728.1">
    <property type="nucleotide sequence ID" value="NZ_CAPDDE010000033.1"/>
</dbReference>
<dbReference type="GeneID" id="78274830"/>
<evidence type="ECO:0000313" key="2">
    <source>
        <dbReference type="Proteomes" id="UP000186705"/>
    </source>
</evidence>